<feature type="binding site" evidence="5">
    <location>
        <position position="52"/>
    </location>
    <ligand>
        <name>Mg(2+)</name>
        <dbReference type="ChEBI" id="CHEBI:18420"/>
        <label>1</label>
    </ligand>
</feature>
<evidence type="ECO:0000256" key="1">
    <source>
        <dbReference type="ARBA" id="ARBA00001946"/>
    </source>
</evidence>
<name>A0A0F9YIY3_9BACT</name>
<keyword evidence="3 5" id="KW-0378">Hydrolase</keyword>
<gene>
    <name evidence="5" type="primary">ppa</name>
    <name evidence="6" type="ORF">UR21_C0009G0060</name>
</gene>
<keyword evidence="5" id="KW-0963">Cytoplasm</keyword>
<organism evidence="6 7">
    <name type="scientific">Candidatus Woesebacteria bacterium GW2011_GWC2_31_9</name>
    <dbReference type="NCBI Taxonomy" id="1618586"/>
    <lineage>
        <taxon>Bacteria</taxon>
        <taxon>Candidatus Woeseibacteriota</taxon>
    </lineage>
</organism>
<dbReference type="Proteomes" id="UP000034803">
    <property type="component" value="Unassembled WGS sequence"/>
</dbReference>
<feature type="binding site" evidence="5">
    <location>
        <position position="89"/>
    </location>
    <ligand>
        <name>Mg(2+)</name>
        <dbReference type="ChEBI" id="CHEBI:18420"/>
        <label>1</label>
    </ligand>
</feature>
<evidence type="ECO:0000313" key="7">
    <source>
        <dbReference type="Proteomes" id="UP000034803"/>
    </source>
</evidence>
<comment type="similarity">
    <text evidence="5">Belongs to the PPase family.</text>
</comment>
<dbReference type="Gene3D" id="3.90.80.10">
    <property type="entry name" value="Inorganic pyrophosphatase"/>
    <property type="match status" value="1"/>
</dbReference>
<comment type="caution">
    <text evidence="6">The sequence shown here is derived from an EMBL/GenBank/DDBJ whole genome shotgun (WGS) entry which is preliminary data.</text>
</comment>
<feature type="binding site" evidence="5">
    <location>
        <position position="57"/>
    </location>
    <ligand>
        <name>Mg(2+)</name>
        <dbReference type="ChEBI" id="CHEBI:18420"/>
        <label>1</label>
    </ligand>
</feature>
<dbReference type="PANTHER" id="PTHR10286">
    <property type="entry name" value="INORGANIC PYROPHOSPHATASE"/>
    <property type="match status" value="1"/>
</dbReference>
<dbReference type="SUPFAM" id="SSF50324">
    <property type="entry name" value="Inorganic pyrophosphatase"/>
    <property type="match status" value="1"/>
</dbReference>
<reference evidence="6 7" key="1">
    <citation type="journal article" date="2015" name="Nature">
        <title>rRNA introns, odd ribosomes, and small enigmatic genomes across a large radiation of phyla.</title>
        <authorList>
            <person name="Brown C.T."/>
            <person name="Hug L.A."/>
            <person name="Thomas B.C."/>
            <person name="Sharon I."/>
            <person name="Castelle C.J."/>
            <person name="Singh A."/>
            <person name="Wilkins M.J."/>
            <person name="Williams K.H."/>
            <person name="Banfield J.F."/>
        </authorList>
    </citation>
    <scope>NUCLEOTIDE SEQUENCE [LARGE SCALE GENOMIC DNA]</scope>
</reference>
<dbReference type="PROSITE" id="PS00387">
    <property type="entry name" value="PPASE"/>
    <property type="match status" value="1"/>
</dbReference>
<dbReference type="GO" id="GO:0005737">
    <property type="term" value="C:cytoplasm"/>
    <property type="evidence" value="ECO:0007669"/>
    <property type="project" value="UniProtKB-SubCell"/>
</dbReference>
<dbReference type="GO" id="GO:0006796">
    <property type="term" value="P:phosphate-containing compound metabolic process"/>
    <property type="evidence" value="ECO:0007669"/>
    <property type="project" value="InterPro"/>
</dbReference>
<keyword evidence="2 5" id="KW-0479">Metal-binding</keyword>
<dbReference type="Pfam" id="PF00719">
    <property type="entry name" value="Pyrophosphatase"/>
    <property type="match status" value="1"/>
</dbReference>
<dbReference type="AlphaFoldDB" id="A0A0F9YIY3"/>
<keyword evidence="4 5" id="KW-0460">Magnesium</keyword>
<proteinExistence type="inferred from homology"/>
<dbReference type="PATRIC" id="fig|1618586.3.peg.565"/>
<comment type="subunit">
    <text evidence="5">Homohexamer.</text>
</comment>
<dbReference type="EC" id="3.6.1.1" evidence="5"/>
<dbReference type="InterPro" id="IPR008162">
    <property type="entry name" value="Pyrophosphatase"/>
</dbReference>
<sequence>MEIKVFIEIPHGSHIKYEVDEETGELKVDRILHGANYFPFNYGFIKKTKGKDNDPLDVIVLTSEPLISNVSIKCQVIGMLEMEDEGGIDTKIIAVPVKKVDPIFGTYTKISDIHEHTQKMIKDFFDNYKNIEPDKWVKTGEFKDASFAEKEVRESQI</sequence>
<evidence type="ECO:0000256" key="2">
    <source>
        <dbReference type="ARBA" id="ARBA00022723"/>
    </source>
</evidence>
<comment type="function">
    <text evidence="5">Catalyzes the hydrolysis of inorganic pyrophosphate (PPi) forming two phosphate ions.</text>
</comment>
<feature type="binding site" evidence="5">
    <location>
        <position position="57"/>
    </location>
    <ligand>
        <name>Mg(2+)</name>
        <dbReference type="ChEBI" id="CHEBI:18420"/>
        <label>2</label>
    </ligand>
</feature>
<feature type="binding site" evidence="5">
    <location>
        <position position="16"/>
    </location>
    <ligand>
        <name>substrate</name>
    </ligand>
</feature>
<evidence type="ECO:0000256" key="4">
    <source>
        <dbReference type="ARBA" id="ARBA00022842"/>
    </source>
</evidence>
<evidence type="ECO:0000256" key="5">
    <source>
        <dbReference type="HAMAP-Rule" id="MF_00209"/>
    </source>
</evidence>
<comment type="cofactor">
    <cofactor evidence="1 5">
        <name>Mg(2+)</name>
        <dbReference type="ChEBI" id="CHEBI:18420"/>
    </cofactor>
</comment>
<evidence type="ECO:0000313" key="6">
    <source>
        <dbReference type="EMBL" id="KKP31479.1"/>
    </source>
</evidence>
<comment type="subcellular location">
    <subcellularLocation>
        <location evidence="5">Cytoplasm</location>
    </subcellularLocation>
</comment>
<dbReference type="GO" id="GO:0004427">
    <property type="term" value="F:inorganic diphosphate phosphatase activity"/>
    <property type="evidence" value="ECO:0007669"/>
    <property type="project" value="UniProtKB-UniRule"/>
</dbReference>
<feature type="binding site" evidence="5">
    <location>
        <position position="128"/>
    </location>
    <ligand>
        <name>substrate</name>
    </ligand>
</feature>
<protein>
    <recommendedName>
        <fullName evidence="5">Inorganic pyrophosphatase</fullName>
        <ecNumber evidence="5">3.6.1.1</ecNumber>
    </recommendedName>
    <alternativeName>
        <fullName evidence="5">Pyrophosphate phospho-hydrolase</fullName>
        <shortName evidence="5">PPase</shortName>
    </alternativeName>
</protein>
<dbReference type="CDD" id="cd00412">
    <property type="entry name" value="pyrophosphatase"/>
    <property type="match status" value="1"/>
</dbReference>
<accession>A0A0F9YIY3</accession>
<evidence type="ECO:0000256" key="3">
    <source>
        <dbReference type="ARBA" id="ARBA00022801"/>
    </source>
</evidence>
<dbReference type="InterPro" id="IPR036649">
    <property type="entry name" value="Pyrophosphatase_sf"/>
</dbReference>
<dbReference type="GO" id="GO:0000287">
    <property type="term" value="F:magnesium ion binding"/>
    <property type="evidence" value="ECO:0007669"/>
    <property type="project" value="UniProtKB-UniRule"/>
</dbReference>
<feature type="binding site" evidence="5">
    <location>
        <position position="42"/>
    </location>
    <ligand>
        <name>substrate</name>
    </ligand>
</feature>
<dbReference type="HAMAP" id="MF_00209">
    <property type="entry name" value="Inorganic_PPase"/>
    <property type="match status" value="1"/>
</dbReference>
<feature type="binding site" evidence="5">
    <location>
        <position position="30"/>
    </location>
    <ligand>
        <name>substrate</name>
    </ligand>
</feature>
<dbReference type="EMBL" id="LBOI01000009">
    <property type="protein sequence ID" value="KKP31479.1"/>
    <property type="molecule type" value="Genomic_DNA"/>
</dbReference>
<comment type="catalytic activity">
    <reaction evidence="5">
        <text>diphosphate + H2O = 2 phosphate + H(+)</text>
        <dbReference type="Rhea" id="RHEA:24576"/>
        <dbReference type="ChEBI" id="CHEBI:15377"/>
        <dbReference type="ChEBI" id="CHEBI:15378"/>
        <dbReference type="ChEBI" id="CHEBI:33019"/>
        <dbReference type="ChEBI" id="CHEBI:43474"/>
        <dbReference type="EC" id="3.6.1.1"/>
    </reaction>
</comment>